<name>D7TTH4_VITVI</name>
<dbReference type="OrthoDB" id="1107506at2759"/>
<keyword evidence="3" id="KW-1185">Reference proteome</keyword>
<gene>
    <name evidence="2" type="ordered locus">VIT_02s0012g00490</name>
</gene>
<evidence type="ECO:0000256" key="1">
    <source>
        <dbReference type="SAM" id="MobiDB-lite"/>
    </source>
</evidence>
<dbReference type="HOGENOM" id="CLU_2502520_0_0_1"/>
<feature type="region of interest" description="Disordered" evidence="1">
    <location>
        <begin position="17"/>
        <end position="86"/>
    </location>
</feature>
<dbReference type="STRING" id="29760.D7TTH4"/>
<proteinExistence type="predicted"/>
<dbReference type="Proteomes" id="UP000009183">
    <property type="component" value="Chromosome 2"/>
</dbReference>
<feature type="compositionally biased region" description="Polar residues" evidence="1">
    <location>
        <begin position="73"/>
        <end position="86"/>
    </location>
</feature>
<reference evidence="3" key="1">
    <citation type="journal article" date="2007" name="Nature">
        <title>The grapevine genome sequence suggests ancestral hexaploidization in major angiosperm phyla.</title>
        <authorList>
            <consortium name="The French-Italian Public Consortium for Grapevine Genome Characterization."/>
            <person name="Jaillon O."/>
            <person name="Aury J.-M."/>
            <person name="Noel B."/>
            <person name="Policriti A."/>
            <person name="Clepet C."/>
            <person name="Casagrande A."/>
            <person name="Choisne N."/>
            <person name="Aubourg S."/>
            <person name="Vitulo N."/>
            <person name="Jubin C."/>
            <person name="Vezzi A."/>
            <person name="Legeai F."/>
            <person name="Hugueney P."/>
            <person name="Dasilva C."/>
            <person name="Horner D."/>
            <person name="Mica E."/>
            <person name="Jublot D."/>
            <person name="Poulain J."/>
            <person name="Bruyere C."/>
            <person name="Billault A."/>
            <person name="Segurens B."/>
            <person name="Gouyvenoux M."/>
            <person name="Ugarte E."/>
            <person name="Cattonaro F."/>
            <person name="Anthouard V."/>
            <person name="Vico V."/>
            <person name="Del Fabbro C."/>
            <person name="Alaux M."/>
            <person name="Di Gaspero G."/>
            <person name="Dumas V."/>
            <person name="Felice N."/>
            <person name="Paillard S."/>
            <person name="Juman I."/>
            <person name="Moroldo M."/>
            <person name="Scalabrin S."/>
            <person name="Canaguier A."/>
            <person name="Le Clainche I."/>
            <person name="Malacrida G."/>
            <person name="Durand E."/>
            <person name="Pesole G."/>
            <person name="Laucou V."/>
            <person name="Chatelet P."/>
            <person name="Merdinoglu D."/>
            <person name="Delledonne M."/>
            <person name="Pezzotti M."/>
            <person name="Lecharny A."/>
            <person name="Scarpelli C."/>
            <person name="Artiguenave F."/>
            <person name="Pe M.E."/>
            <person name="Valle G."/>
            <person name="Morgante M."/>
            <person name="Caboche M."/>
            <person name="Adam-Blondon A.-F."/>
            <person name="Weissenbach J."/>
            <person name="Quetier F."/>
            <person name="Wincker P."/>
        </authorList>
    </citation>
    <scope>NUCLEOTIDE SEQUENCE [LARGE SCALE GENOMIC DNA]</scope>
    <source>
        <strain evidence="3">cv. Pinot noir / PN40024</strain>
    </source>
</reference>
<dbReference type="EMBL" id="FN596247">
    <property type="protein sequence ID" value="CBI33954.3"/>
    <property type="molecule type" value="Genomic_DNA"/>
</dbReference>
<organism evidence="2 3">
    <name type="scientific">Vitis vinifera</name>
    <name type="common">Grape</name>
    <dbReference type="NCBI Taxonomy" id="29760"/>
    <lineage>
        <taxon>Eukaryota</taxon>
        <taxon>Viridiplantae</taxon>
        <taxon>Streptophyta</taxon>
        <taxon>Embryophyta</taxon>
        <taxon>Tracheophyta</taxon>
        <taxon>Spermatophyta</taxon>
        <taxon>Magnoliopsida</taxon>
        <taxon>eudicotyledons</taxon>
        <taxon>Gunneridae</taxon>
        <taxon>Pentapetalae</taxon>
        <taxon>rosids</taxon>
        <taxon>Vitales</taxon>
        <taxon>Vitaceae</taxon>
        <taxon>Viteae</taxon>
        <taxon>Vitis</taxon>
    </lineage>
</organism>
<evidence type="ECO:0000313" key="2">
    <source>
        <dbReference type="EMBL" id="CBI33954.3"/>
    </source>
</evidence>
<accession>D7TTH4</accession>
<sequence length="86" mass="9139">MSIWSVVAPHDEMRARDVNKVARGEQAPRPTLELGSISQAPPPPPNLPKKVEEMRTAPADSGFPPPTRPATATLGTLSTTVQAEEG</sequence>
<dbReference type="AlphaFoldDB" id="D7TTH4"/>
<dbReference type="eggNOG" id="ENOG502RU8I">
    <property type="taxonomic scope" value="Eukaryota"/>
</dbReference>
<dbReference type="PaxDb" id="29760-VIT_02s0012g00490.t01"/>
<protein>
    <submittedName>
        <fullName evidence="2">Uncharacterized protein</fullName>
    </submittedName>
</protein>
<evidence type="ECO:0000313" key="3">
    <source>
        <dbReference type="Proteomes" id="UP000009183"/>
    </source>
</evidence>
<dbReference type="InParanoid" id="D7TTH4"/>